<dbReference type="Gene3D" id="3.20.20.80">
    <property type="entry name" value="Glycosidases"/>
    <property type="match status" value="1"/>
</dbReference>
<evidence type="ECO:0000313" key="2">
    <source>
        <dbReference type="Proteomes" id="UP000266492"/>
    </source>
</evidence>
<proteinExistence type="predicted"/>
<accession>A0A395VP66</accession>
<dbReference type="EMBL" id="QRVZ01000037">
    <property type="protein sequence ID" value="RGS79101.1"/>
    <property type="molecule type" value="Genomic_DNA"/>
</dbReference>
<evidence type="ECO:0008006" key="3">
    <source>
        <dbReference type="Google" id="ProtNLM"/>
    </source>
</evidence>
<comment type="caution">
    <text evidence="1">The sequence shown here is derived from an EMBL/GenBank/DDBJ whole genome shotgun (WGS) entry which is preliminary data.</text>
</comment>
<evidence type="ECO:0000313" key="1">
    <source>
        <dbReference type="EMBL" id="RGS79101.1"/>
    </source>
</evidence>
<name>A0A395VP66_BACOV</name>
<dbReference type="PROSITE" id="PS51257">
    <property type="entry name" value="PROKAR_LIPOPROTEIN"/>
    <property type="match status" value="1"/>
</dbReference>
<dbReference type="AlphaFoldDB" id="A0A395VP66"/>
<dbReference type="Pfam" id="PF14307">
    <property type="entry name" value="Glyco_tran_WbsX"/>
    <property type="match status" value="1"/>
</dbReference>
<protein>
    <recommendedName>
        <fullName evidence="3">Glycosyltransferase WbsX</fullName>
    </recommendedName>
</protein>
<dbReference type="Proteomes" id="UP000266492">
    <property type="component" value="Unassembled WGS sequence"/>
</dbReference>
<gene>
    <name evidence="1" type="ORF">DWX70_25080</name>
</gene>
<dbReference type="InterPro" id="IPR032719">
    <property type="entry name" value="WbsX"/>
</dbReference>
<dbReference type="CDD" id="cd11579">
    <property type="entry name" value="Glyco_tran_WbsX"/>
    <property type="match status" value="1"/>
</dbReference>
<dbReference type="PANTHER" id="PTHR41244">
    <property type="entry name" value="RHAMNAN SYNTHESIS F"/>
    <property type="match status" value="1"/>
</dbReference>
<organism evidence="1 2">
    <name type="scientific">Bacteroides ovatus</name>
    <dbReference type="NCBI Taxonomy" id="28116"/>
    <lineage>
        <taxon>Bacteria</taxon>
        <taxon>Pseudomonadati</taxon>
        <taxon>Bacteroidota</taxon>
        <taxon>Bacteroidia</taxon>
        <taxon>Bacteroidales</taxon>
        <taxon>Bacteroidaceae</taxon>
        <taxon>Bacteroides</taxon>
    </lineage>
</organism>
<dbReference type="RefSeq" id="WP_118419356.1">
    <property type="nucleotide sequence ID" value="NZ_JAQDLI010000040.1"/>
</dbReference>
<sequence>MRITVKNIGRKLLIAATFIAICSCVSTIKERGGQQLEAQDDYYVAAYIWPSCHNDPRGCDTLWSEGIGEWEVIQKGTPRFEGHYQPKVPLWGYEMDDDTQVMEKWIDVATAHGINMFIFDWYWYDEMPFLESTINNGFLKAKNNEKMKFYLMWANHHVAHNYWNVHRYKDDKSRLWNGTVDWDNFKIIVDRVISQYFHKPNYFKIDGCPVFSIFGYYELIESFGDTQGVKKAMDYFRGEVKKAGFPDLHLQLIGDGFPFPEFMELVATVGVNSVTKYNWGWPYEEDYVAWGTKAMQRREQWTQALDSLGVPFFPNASIGWDDSPRFPNKTAKDIVHYNDSPESFAAFLQKTKEYVDQRPGRPKLITINSWNEWVEGSYLLPDMKNGFGYLNAVKRVMNGEYDYKPKARATK</sequence>
<reference evidence="1 2" key="1">
    <citation type="submission" date="2018-08" db="EMBL/GenBank/DDBJ databases">
        <title>A genome reference for cultivated species of the human gut microbiota.</title>
        <authorList>
            <person name="Zou Y."/>
            <person name="Xue W."/>
            <person name="Luo G."/>
        </authorList>
    </citation>
    <scope>NUCLEOTIDE SEQUENCE [LARGE SCALE GENOMIC DNA]</scope>
    <source>
        <strain evidence="1 2">AF20-9LB</strain>
    </source>
</reference>
<dbReference type="PANTHER" id="PTHR41244:SF1">
    <property type="entry name" value="GLYCOSYLTRANSFERASE"/>
    <property type="match status" value="1"/>
</dbReference>